<accession>A0AAU9CEU2</accession>
<dbReference type="AlphaFoldDB" id="A0AAU9CEU2"/>
<protein>
    <submittedName>
        <fullName evidence="7">Arylsulfatase</fullName>
    </submittedName>
</protein>
<comment type="similarity">
    <text evidence="1">Belongs to the sulfatase family.</text>
</comment>
<feature type="signal peptide" evidence="5">
    <location>
        <begin position="1"/>
        <end position="26"/>
    </location>
</feature>
<dbReference type="EMBL" id="AP025314">
    <property type="protein sequence ID" value="BDD07850.1"/>
    <property type="molecule type" value="Genomic_DNA"/>
</dbReference>
<reference evidence="7 8" key="1">
    <citation type="submission" date="2021-12" db="EMBL/GenBank/DDBJ databases">
        <title>Genome sequencing of bacteria with rrn-lacking chromosome and rrn-plasmid.</title>
        <authorList>
            <person name="Anda M."/>
            <person name="Iwasaki W."/>
        </authorList>
    </citation>
    <scope>NUCLEOTIDE SEQUENCE [LARGE SCALE GENOMIC DNA]</scope>
    <source>
        <strain evidence="7 8">DSM 100852</strain>
    </source>
</reference>
<evidence type="ECO:0000313" key="7">
    <source>
        <dbReference type="EMBL" id="BDD07850.1"/>
    </source>
</evidence>
<dbReference type="InterPro" id="IPR050738">
    <property type="entry name" value="Sulfatase"/>
</dbReference>
<evidence type="ECO:0000313" key="8">
    <source>
        <dbReference type="Proteomes" id="UP001348817"/>
    </source>
</evidence>
<dbReference type="GO" id="GO:0004065">
    <property type="term" value="F:arylsulfatase activity"/>
    <property type="evidence" value="ECO:0007669"/>
    <property type="project" value="TreeGrafter"/>
</dbReference>
<dbReference type="RefSeq" id="WP_338393149.1">
    <property type="nucleotide sequence ID" value="NZ_AP025314.1"/>
</dbReference>
<sequence>MFRRIISARMAALGIALPLFFGSCQKKNGNEAEATQTASDKDLPNVIFILADDMGYGDLSALNPEAGTKTTHMDRIVNEGMYFADAHSNSAVCTPTRYGVLTGRYAFRTRMKSGVLVGHSPSLIEPGRETVASMLQAYGYETGCVGKWHLGLDWAKKNASEPLITGNMWNQKGRDTKNIDYSKPVHGGPNDHGFDYSYIIPASLDMEPYVYLKDGKVENQDIIKVEPSLAQNAGRGVFWRGGDASSDFKHDKVMDVITQKSVEFIKKDRNKPFFLYFPLTAPHTPWLPTDKFAGTSKAGRYGDFVQLVDSTVGQVLKALDEKGIAENTLVIVTSDNGSHWKPSDKKEYPNHKANHVFSGMKSDAWEGGHHVPFIARWPKKIKAGTNTDQITCTTDLFATCADIVGHKMAFSEAEDSYSFLPKMTGESGSELRQDIIHHGIGGMFAYRKGKWKFIDGKGSGGWSDNGKSATEPGQLYDMSKDIGERTNLYAENPEQVKEMKATLEMYKKELRSRY</sequence>
<feature type="domain" description="Sulfatase N-terminal" evidence="6">
    <location>
        <begin position="44"/>
        <end position="405"/>
    </location>
</feature>
<dbReference type="InterPro" id="IPR000917">
    <property type="entry name" value="Sulfatase_N"/>
</dbReference>
<dbReference type="Pfam" id="PF00884">
    <property type="entry name" value="Sulfatase"/>
    <property type="match status" value="1"/>
</dbReference>
<proteinExistence type="inferred from homology"/>
<dbReference type="CDD" id="cd16143">
    <property type="entry name" value="ARS_like"/>
    <property type="match status" value="1"/>
</dbReference>
<feature type="chain" id="PRO_5043538113" evidence="5">
    <location>
        <begin position="27"/>
        <end position="514"/>
    </location>
</feature>
<evidence type="ECO:0000259" key="6">
    <source>
        <dbReference type="Pfam" id="PF00884"/>
    </source>
</evidence>
<gene>
    <name evidence="7" type="ORF">FUAX_02820</name>
</gene>
<dbReference type="PANTHER" id="PTHR42693:SF53">
    <property type="entry name" value="ENDO-4-O-SULFATASE"/>
    <property type="match status" value="1"/>
</dbReference>
<dbReference type="InterPro" id="IPR024607">
    <property type="entry name" value="Sulfatase_CS"/>
</dbReference>
<keyword evidence="2" id="KW-0479">Metal-binding</keyword>
<dbReference type="GO" id="GO:0046872">
    <property type="term" value="F:metal ion binding"/>
    <property type="evidence" value="ECO:0007669"/>
    <property type="project" value="UniProtKB-KW"/>
</dbReference>
<evidence type="ECO:0000256" key="5">
    <source>
        <dbReference type="SAM" id="SignalP"/>
    </source>
</evidence>
<dbReference type="Proteomes" id="UP001348817">
    <property type="component" value="Chromosome"/>
</dbReference>
<evidence type="ECO:0000256" key="3">
    <source>
        <dbReference type="ARBA" id="ARBA00022801"/>
    </source>
</evidence>
<keyword evidence="8" id="KW-1185">Reference proteome</keyword>
<dbReference type="KEGG" id="fax:FUAX_02820"/>
<organism evidence="7 8">
    <name type="scientific">Fulvitalea axinellae</name>
    <dbReference type="NCBI Taxonomy" id="1182444"/>
    <lineage>
        <taxon>Bacteria</taxon>
        <taxon>Pseudomonadati</taxon>
        <taxon>Bacteroidota</taxon>
        <taxon>Cytophagia</taxon>
        <taxon>Cytophagales</taxon>
        <taxon>Persicobacteraceae</taxon>
        <taxon>Fulvitalea</taxon>
    </lineage>
</organism>
<keyword evidence="4" id="KW-0106">Calcium</keyword>
<keyword evidence="3" id="KW-0378">Hydrolase</keyword>
<name>A0AAU9CEU2_9BACT</name>
<keyword evidence="5" id="KW-0732">Signal</keyword>
<dbReference type="Gene3D" id="3.40.720.10">
    <property type="entry name" value="Alkaline Phosphatase, subunit A"/>
    <property type="match status" value="1"/>
</dbReference>
<dbReference type="Gene3D" id="3.30.1120.10">
    <property type="match status" value="1"/>
</dbReference>
<evidence type="ECO:0000256" key="4">
    <source>
        <dbReference type="ARBA" id="ARBA00022837"/>
    </source>
</evidence>
<dbReference type="PANTHER" id="PTHR42693">
    <property type="entry name" value="ARYLSULFATASE FAMILY MEMBER"/>
    <property type="match status" value="1"/>
</dbReference>
<evidence type="ECO:0000256" key="1">
    <source>
        <dbReference type="ARBA" id="ARBA00008779"/>
    </source>
</evidence>
<dbReference type="PROSITE" id="PS00149">
    <property type="entry name" value="SULFATASE_2"/>
    <property type="match status" value="1"/>
</dbReference>
<dbReference type="SUPFAM" id="SSF53649">
    <property type="entry name" value="Alkaline phosphatase-like"/>
    <property type="match status" value="1"/>
</dbReference>
<dbReference type="InterPro" id="IPR017850">
    <property type="entry name" value="Alkaline_phosphatase_core_sf"/>
</dbReference>
<evidence type="ECO:0000256" key="2">
    <source>
        <dbReference type="ARBA" id="ARBA00022723"/>
    </source>
</evidence>
<dbReference type="PROSITE" id="PS00523">
    <property type="entry name" value="SULFATASE_1"/>
    <property type="match status" value="1"/>
</dbReference>
<dbReference type="PROSITE" id="PS51257">
    <property type="entry name" value="PROKAR_LIPOPROTEIN"/>
    <property type="match status" value="1"/>
</dbReference>